<dbReference type="EMBL" id="VUMB01000001">
    <property type="protein sequence ID" value="MSS38871.1"/>
    <property type="molecule type" value="Genomic_DNA"/>
</dbReference>
<protein>
    <recommendedName>
        <fullName evidence="2">Ferredoxin</fullName>
    </recommendedName>
</protein>
<dbReference type="SUPFAM" id="SSF52218">
    <property type="entry name" value="Flavoproteins"/>
    <property type="match status" value="1"/>
</dbReference>
<dbReference type="RefSeq" id="WP_004607700.1">
    <property type="nucleotide sequence ID" value="NZ_AP025569.1"/>
</dbReference>
<keyword evidence="3" id="KW-0004">4Fe-4S</keyword>
<evidence type="ECO:0000313" key="9">
    <source>
        <dbReference type="EMBL" id="MSS38871.1"/>
    </source>
</evidence>
<evidence type="ECO:0000259" key="8">
    <source>
        <dbReference type="PROSITE" id="PS51379"/>
    </source>
</evidence>
<feature type="domain" description="4Fe-4S ferredoxin-type" evidence="8">
    <location>
        <begin position="200"/>
        <end position="229"/>
    </location>
</feature>
<dbReference type="Gene3D" id="3.40.50.360">
    <property type="match status" value="1"/>
</dbReference>
<keyword evidence="4" id="KW-0479">Metal-binding</keyword>
<evidence type="ECO:0000256" key="1">
    <source>
        <dbReference type="ARBA" id="ARBA00003532"/>
    </source>
</evidence>
<dbReference type="AlphaFoldDB" id="A0A844F8W9"/>
<dbReference type="InterPro" id="IPR017900">
    <property type="entry name" value="4Fe4S_Fe_S_CS"/>
</dbReference>
<evidence type="ECO:0000256" key="3">
    <source>
        <dbReference type="ARBA" id="ARBA00022485"/>
    </source>
</evidence>
<dbReference type="GO" id="GO:0046872">
    <property type="term" value="F:metal ion binding"/>
    <property type="evidence" value="ECO:0007669"/>
    <property type="project" value="UniProtKB-KW"/>
</dbReference>
<gene>
    <name evidence="9" type="ORF">FYJ37_00510</name>
</gene>
<dbReference type="PROSITE" id="PS00198">
    <property type="entry name" value="4FE4S_FER_1"/>
    <property type="match status" value="1"/>
</dbReference>
<dbReference type="Proteomes" id="UP000462363">
    <property type="component" value="Unassembled WGS sequence"/>
</dbReference>
<dbReference type="PROSITE" id="PS50902">
    <property type="entry name" value="FLAVODOXIN_LIKE"/>
    <property type="match status" value="1"/>
</dbReference>
<name>A0A844F8W9_CLOSV</name>
<evidence type="ECO:0000313" key="10">
    <source>
        <dbReference type="Proteomes" id="UP000462363"/>
    </source>
</evidence>
<dbReference type="InterPro" id="IPR050157">
    <property type="entry name" value="PSI_iron-sulfur_center"/>
</dbReference>
<evidence type="ECO:0000259" key="7">
    <source>
        <dbReference type="PROSITE" id="PS50902"/>
    </source>
</evidence>
<dbReference type="InterPro" id="IPR029039">
    <property type="entry name" value="Flavoprotein-like_sf"/>
</dbReference>
<reference evidence="9 10" key="1">
    <citation type="submission" date="2019-08" db="EMBL/GenBank/DDBJ databases">
        <title>In-depth cultivation of the pig gut microbiome towards novel bacterial diversity and tailored functional studies.</title>
        <authorList>
            <person name="Wylensek D."/>
            <person name="Hitch T.C.A."/>
            <person name="Clavel T."/>
        </authorList>
    </citation>
    <scope>NUCLEOTIDE SEQUENCE [LARGE SCALE GENOMIC DNA]</scope>
    <source>
        <strain evidence="9 10">BL-389-WT-3D</strain>
    </source>
</reference>
<feature type="domain" description="Flavodoxin-like" evidence="7">
    <location>
        <begin position="3"/>
        <end position="146"/>
    </location>
</feature>
<evidence type="ECO:0000256" key="6">
    <source>
        <dbReference type="ARBA" id="ARBA00023014"/>
    </source>
</evidence>
<organism evidence="9 10">
    <name type="scientific">Clostridium scindens (strain JCM 10418 / VPI 12708)</name>
    <dbReference type="NCBI Taxonomy" id="29347"/>
    <lineage>
        <taxon>Bacteria</taxon>
        <taxon>Bacillati</taxon>
        <taxon>Bacillota</taxon>
        <taxon>Clostridia</taxon>
        <taxon>Lachnospirales</taxon>
        <taxon>Lachnospiraceae</taxon>
    </lineage>
</organism>
<feature type="domain" description="4Fe-4S ferredoxin-type" evidence="8">
    <location>
        <begin position="173"/>
        <end position="199"/>
    </location>
</feature>
<dbReference type="Pfam" id="PF12838">
    <property type="entry name" value="Fer4_7"/>
    <property type="match status" value="1"/>
</dbReference>
<dbReference type="GO" id="GO:0016651">
    <property type="term" value="F:oxidoreductase activity, acting on NAD(P)H"/>
    <property type="evidence" value="ECO:0007669"/>
    <property type="project" value="UniProtKB-ARBA"/>
</dbReference>
<dbReference type="InterPro" id="IPR008254">
    <property type="entry name" value="Flavodoxin/NO_synth"/>
</dbReference>
<accession>A0A844F8W9</accession>
<keyword evidence="5" id="KW-0408">Iron</keyword>
<dbReference type="PANTHER" id="PTHR24960:SF80">
    <property type="entry name" value="FERREDOXIN"/>
    <property type="match status" value="1"/>
</dbReference>
<dbReference type="Gene3D" id="3.30.70.20">
    <property type="match status" value="1"/>
</dbReference>
<dbReference type="PANTHER" id="PTHR24960">
    <property type="entry name" value="PHOTOSYSTEM I IRON-SULFUR CENTER-RELATED"/>
    <property type="match status" value="1"/>
</dbReference>
<sequence length="253" mass="27823">MSVYSIYFSPTGGTEKVMDILADVWKVDAQIDLSVLEDDYENYQFNQEDICLFGVPSYGGRVPDAALARIRKMKAGNASAVMVVAYGNRAYDDTLLELKNELCECGYRVKAAIAAVTEHSIMRQFASGRPDQQDVKELREYARKIQDSMAKPGDGELKVPGKMPYREYNGVPFKPKARSKCTSCGKCAAECPVGAIPKDAPSTVDDKKCISCMRCVAICPYGARTLGKVMLLAASQKMKKACSGHKENELFLP</sequence>
<keyword evidence="6" id="KW-0411">Iron-sulfur</keyword>
<dbReference type="GO" id="GO:0010181">
    <property type="term" value="F:FMN binding"/>
    <property type="evidence" value="ECO:0007669"/>
    <property type="project" value="InterPro"/>
</dbReference>
<evidence type="ECO:0000256" key="5">
    <source>
        <dbReference type="ARBA" id="ARBA00023004"/>
    </source>
</evidence>
<evidence type="ECO:0000256" key="4">
    <source>
        <dbReference type="ARBA" id="ARBA00022723"/>
    </source>
</evidence>
<comment type="function">
    <text evidence="1">Ferredoxins are iron-sulfur proteins that transfer electrons in a wide variety of metabolic reactions.</text>
</comment>
<dbReference type="SUPFAM" id="SSF54862">
    <property type="entry name" value="4Fe-4S ferredoxins"/>
    <property type="match status" value="1"/>
</dbReference>
<comment type="caution">
    <text evidence="9">The sequence shown here is derived from an EMBL/GenBank/DDBJ whole genome shotgun (WGS) entry which is preliminary data.</text>
</comment>
<evidence type="ECO:0000256" key="2">
    <source>
        <dbReference type="ARBA" id="ARBA00013529"/>
    </source>
</evidence>
<dbReference type="PROSITE" id="PS51379">
    <property type="entry name" value="4FE4S_FER_2"/>
    <property type="match status" value="2"/>
</dbReference>
<proteinExistence type="predicted"/>
<dbReference type="GeneID" id="62696707"/>
<dbReference type="InterPro" id="IPR017896">
    <property type="entry name" value="4Fe4S_Fe-S-bd"/>
</dbReference>
<dbReference type="GO" id="GO:0051539">
    <property type="term" value="F:4 iron, 4 sulfur cluster binding"/>
    <property type="evidence" value="ECO:0007669"/>
    <property type="project" value="UniProtKB-KW"/>
</dbReference>